<dbReference type="Proteomes" id="UP000789508">
    <property type="component" value="Unassembled WGS sequence"/>
</dbReference>
<keyword evidence="3" id="KW-1185">Reference proteome</keyword>
<feature type="region of interest" description="Disordered" evidence="1">
    <location>
        <begin position="251"/>
        <end position="296"/>
    </location>
</feature>
<evidence type="ECO:0000313" key="2">
    <source>
        <dbReference type="EMBL" id="CAG8458401.1"/>
    </source>
</evidence>
<feature type="region of interest" description="Disordered" evidence="1">
    <location>
        <begin position="115"/>
        <end position="230"/>
    </location>
</feature>
<comment type="caution">
    <text evidence="2">The sequence shown here is derived from an EMBL/GenBank/DDBJ whole genome shotgun (WGS) entry which is preliminary data.</text>
</comment>
<gene>
    <name evidence="2" type="ORF">ALEPTO_LOCUS1404</name>
</gene>
<protein>
    <submittedName>
        <fullName evidence="2">12793_t:CDS:1</fullName>
    </submittedName>
</protein>
<feature type="region of interest" description="Disordered" evidence="1">
    <location>
        <begin position="68"/>
        <end position="93"/>
    </location>
</feature>
<dbReference type="EMBL" id="CAJVPS010000151">
    <property type="protein sequence ID" value="CAG8458401.1"/>
    <property type="molecule type" value="Genomic_DNA"/>
</dbReference>
<feature type="compositionally biased region" description="Basic and acidic residues" evidence="1">
    <location>
        <begin position="77"/>
        <end position="86"/>
    </location>
</feature>
<feature type="compositionally biased region" description="Polar residues" evidence="1">
    <location>
        <begin position="171"/>
        <end position="191"/>
    </location>
</feature>
<feature type="compositionally biased region" description="Basic residues" evidence="1">
    <location>
        <begin position="122"/>
        <end position="134"/>
    </location>
</feature>
<name>A0A9N8YYH8_9GLOM</name>
<sequence>MTSIQLNNISNTPCSLTAQNLARHIQTFTDTFDFKQQNTLEFATIQQSRIGTDYYSHFEPILEETTTFKSGSKKPNMKSDKKHEQQKLSTSIETDLVSEDEKFISARRKRGIPVERVGNTSLKKRSVHLKHGGQNHKLSDKSGEDDDNSITNDSYLVPRSHHQHKSKRTESSLNEQASKKSTTKRSVSANKSKIGYKKKGQDRIGSERITLKSKDKSSHHGIFNKGKASKKVETKGVPDLVFSEVHFLDDDSKQRTSLSGDEESYSEQYSHPLRKKKPKVTATISEESLEKSSSVSGKSNSIFDDYMIIDMEPPKRPKVAKTKATPAKLSFENYEKNNSNRSEQTSLTNLVTEMHTNTNVFLEKDELNEIDTILGETSMPQQLISKKDVLDTIQTDIEKGLEPICTSQDKKELQMNQQETEQTPEEPSDNEEQNVTQKDSLNAENEAQNTIPKNMGLSEGRNEEITLSQAASPVTSIRSDEIIRMINDLEHKITDNNNCNDFDLDVAVLNERNSAQDYDFDEIIGDCDVTVNNINISDNDSIEIENAIQMINDMGENEKDDENMIYFFDGNKYEWFSKQPILDEENPVSRTIYDYYSDNLQLTSCSELETASVYPDVASLNQRMLEEQFIYGGETLDFDPCFAGRNLYPKHRLH</sequence>
<proteinExistence type="predicted"/>
<dbReference type="AlphaFoldDB" id="A0A9N8YYH8"/>
<reference evidence="2" key="1">
    <citation type="submission" date="2021-06" db="EMBL/GenBank/DDBJ databases">
        <authorList>
            <person name="Kallberg Y."/>
            <person name="Tangrot J."/>
            <person name="Rosling A."/>
        </authorList>
    </citation>
    <scope>NUCLEOTIDE SEQUENCE</scope>
    <source>
        <strain evidence="2">FL130A</strain>
    </source>
</reference>
<evidence type="ECO:0000313" key="3">
    <source>
        <dbReference type="Proteomes" id="UP000789508"/>
    </source>
</evidence>
<accession>A0A9N8YYH8</accession>
<organism evidence="2 3">
    <name type="scientific">Ambispora leptoticha</name>
    <dbReference type="NCBI Taxonomy" id="144679"/>
    <lineage>
        <taxon>Eukaryota</taxon>
        <taxon>Fungi</taxon>
        <taxon>Fungi incertae sedis</taxon>
        <taxon>Mucoromycota</taxon>
        <taxon>Glomeromycotina</taxon>
        <taxon>Glomeromycetes</taxon>
        <taxon>Archaeosporales</taxon>
        <taxon>Ambisporaceae</taxon>
        <taxon>Ambispora</taxon>
    </lineage>
</organism>
<evidence type="ECO:0000256" key="1">
    <source>
        <dbReference type="SAM" id="MobiDB-lite"/>
    </source>
</evidence>
<feature type="compositionally biased region" description="Basic and acidic residues" evidence="1">
    <location>
        <begin position="199"/>
        <end position="218"/>
    </location>
</feature>
<feature type="compositionally biased region" description="Polar residues" evidence="1">
    <location>
        <begin position="433"/>
        <end position="452"/>
    </location>
</feature>
<feature type="compositionally biased region" description="Acidic residues" evidence="1">
    <location>
        <begin position="422"/>
        <end position="432"/>
    </location>
</feature>
<feature type="region of interest" description="Disordered" evidence="1">
    <location>
        <begin position="401"/>
        <end position="458"/>
    </location>
</feature>
<dbReference type="OrthoDB" id="2537141at2759"/>